<feature type="domain" description="Radical SAM core" evidence="7">
    <location>
        <begin position="172"/>
        <end position="402"/>
    </location>
</feature>
<dbReference type="SUPFAM" id="SSF52242">
    <property type="entry name" value="Cobalamin (vitamin B12)-binding domain"/>
    <property type="match status" value="1"/>
</dbReference>
<keyword evidence="2" id="KW-0949">S-adenosyl-L-methionine</keyword>
<dbReference type="SFLD" id="SFLDS00029">
    <property type="entry name" value="Radical_SAM"/>
    <property type="match status" value="1"/>
</dbReference>
<feature type="domain" description="B12-binding" evidence="6">
    <location>
        <begin position="1"/>
        <end position="134"/>
    </location>
</feature>
<dbReference type="Gene3D" id="3.40.50.280">
    <property type="entry name" value="Cobalamin-binding domain"/>
    <property type="match status" value="1"/>
</dbReference>
<dbReference type="InterPro" id="IPR036724">
    <property type="entry name" value="Cobalamin-bd_sf"/>
</dbReference>
<gene>
    <name evidence="8" type="ORF">SAMN02745883_01662</name>
</gene>
<accession>A0A1M6R1X1</accession>
<dbReference type="GO" id="GO:0003824">
    <property type="term" value="F:catalytic activity"/>
    <property type="evidence" value="ECO:0007669"/>
    <property type="project" value="InterPro"/>
</dbReference>
<dbReference type="SFLD" id="SFLDG01123">
    <property type="entry name" value="methyltransferase_(Class_B)"/>
    <property type="match status" value="1"/>
</dbReference>
<dbReference type="PANTHER" id="PTHR43409">
    <property type="entry name" value="ANAEROBIC MAGNESIUM-PROTOPORPHYRIN IX MONOMETHYL ESTER CYCLASE-RELATED"/>
    <property type="match status" value="1"/>
</dbReference>
<dbReference type="InterPro" id="IPR051198">
    <property type="entry name" value="BchE-like"/>
</dbReference>
<keyword evidence="4" id="KW-0408">Iron</keyword>
<evidence type="ECO:0000256" key="4">
    <source>
        <dbReference type="ARBA" id="ARBA00023004"/>
    </source>
</evidence>
<dbReference type="PROSITE" id="PS51332">
    <property type="entry name" value="B12_BINDING"/>
    <property type="match status" value="1"/>
</dbReference>
<dbReference type="CDD" id="cd02068">
    <property type="entry name" value="radical_SAM_B12_BD"/>
    <property type="match status" value="1"/>
</dbReference>
<evidence type="ECO:0000256" key="2">
    <source>
        <dbReference type="ARBA" id="ARBA00022691"/>
    </source>
</evidence>
<dbReference type="InterPro" id="IPR006158">
    <property type="entry name" value="Cobalamin-bd"/>
</dbReference>
<evidence type="ECO:0000313" key="9">
    <source>
        <dbReference type="Proteomes" id="UP000184082"/>
    </source>
</evidence>
<keyword evidence="5" id="KW-0411">Iron-sulfur</keyword>
<dbReference type="SFLD" id="SFLDG01082">
    <property type="entry name" value="B12-binding_domain_containing"/>
    <property type="match status" value="1"/>
</dbReference>
<evidence type="ECO:0000313" key="8">
    <source>
        <dbReference type="EMBL" id="SHK26501.1"/>
    </source>
</evidence>
<name>A0A1M6R1X1_9FIRM</name>
<evidence type="ECO:0000256" key="5">
    <source>
        <dbReference type="ARBA" id="ARBA00023014"/>
    </source>
</evidence>
<protein>
    <submittedName>
        <fullName evidence="8">Radical SAM superfamily enzyme YgiQ, UPF0313 family</fullName>
    </submittedName>
</protein>
<dbReference type="GO" id="GO:0031419">
    <property type="term" value="F:cobalamin binding"/>
    <property type="evidence" value="ECO:0007669"/>
    <property type="project" value="InterPro"/>
</dbReference>
<dbReference type="PROSITE" id="PS51918">
    <property type="entry name" value="RADICAL_SAM"/>
    <property type="match status" value="1"/>
</dbReference>
<keyword evidence="9" id="KW-1185">Reference proteome</keyword>
<dbReference type="Pfam" id="PF13311">
    <property type="entry name" value="DUF4080"/>
    <property type="match status" value="1"/>
</dbReference>
<evidence type="ECO:0000259" key="6">
    <source>
        <dbReference type="PROSITE" id="PS51332"/>
    </source>
</evidence>
<dbReference type="InterPro" id="IPR025288">
    <property type="entry name" value="DUF4080"/>
</dbReference>
<comment type="cofactor">
    <cofactor evidence="1">
        <name>[4Fe-4S] cluster</name>
        <dbReference type="ChEBI" id="CHEBI:49883"/>
    </cofactor>
</comment>
<dbReference type="Pfam" id="PF02310">
    <property type="entry name" value="B12-binding"/>
    <property type="match status" value="1"/>
</dbReference>
<dbReference type="Pfam" id="PF04055">
    <property type="entry name" value="Radical_SAM"/>
    <property type="match status" value="1"/>
</dbReference>
<dbReference type="SMART" id="SM00729">
    <property type="entry name" value="Elp3"/>
    <property type="match status" value="1"/>
</dbReference>
<evidence type="ECO:0000256" key="1">
    <source>
        <dbReference type="ARBA" id="ARBA00001966"/>
    </source>
</evidence>
<dbReference type="InterPro" id="IPR034466">
    <property type="entry name" value="Methyltransferase_Class_B"/>
</dbReference>
<reference evidence="8 9" key="1">
    <citation type="submission" date="2016-11" db="EMBL/GenBank/DDBJ databases">
        <authorList>
            <person name="Jaros S."/>
            <person name="Januszkiewicz K."/>
            <person name="Wedrychowicz H."/>
        </authorList>
    </citation>
    <scope>NUCLEOTIDE SEQUENCE [LARGE SCALE GENOMIC DNA]</scope>
    <source>
        <strain evidence="8 9">DSM 14501</strain>
    </source>
</reference>
<dbReference type="GO" id="GO:0046872">
    <property type="term" value="F:metal ion binding"/>
    <property type="evidence" value="ECO:0007669"/>
    <property type="project" value="UniProtKB-KW"/>
</dbReference>
<dbReference type="RefSeq" id="WP_072967488.1">
    <property type="nucleotide sequence ID" value="NZ_FRAJ01000013.1"/>
</dbReference>
<dbReference type="SUPFAM" id="SSF102114">
    <property type="entry name" value="Radical SAM enzymes"/>
    <property type="match status" value="1"/>
</dbReference>
<keyword evidence="3" id="KW-0479">Metal-binding</keyword>
<dbReference type="PANTHER" id="PTHR43409:SF16">
    <property type="entry name" value="SLR0320 PROTEIN"/>
    <property type="match status" value="1"/>
</dbReference>
<dbReference type="Proteomes" id="UP000184082">
    <property type="component" value="Unassembled WGS sequence"/>
</dbReference>
<dbReference type="GO" id="GO:0005829">
    <property type="term" value="C:cytosol"/>
    <property type="evidence" value="ECO:0007669"/>
    <property type="project" value="TreeGrafter"/>
</dbReference>
<dbReference type="STRING" id="1121266.SAMN02745883_01662"/>
<proteinExistence type="predicted"/>
<organism evidence="8 9">
    <name type="scientific">Caminicella sporogenes DSM 14501</name>
    <dbReference type="NCBI Taxonomy" id="1121266"/>
    <lineage>
        <taxon>Bacteria</taxon>
        <taxon>Bacillati</taxon>
        <taxon>Bacillota</taxon>
        <taxon>Clostridia</taxon>
        <taxon>Peptostreptococcales</taxon>
        <taxon>Caminicellaceae</taxon>
        <taxon>Caminicella</taxon>
    </lineage>
</organism>
<dbReference type="InterPro" id="IPR058240">
    <property type="entry name" value="rSAM_sf"/>
</dbReference>
<dbReference type="Gene3D" id="3.80.30.20">
    <property type="entry name" value="tm_1862 like domain"/>
    <property type="match status" value="1"/>
</dbReference>
<dbReference type="InterPro" id="IPR006638">
    <property type="entry name" value="Elp3/MiaA/NifB-like_rSAM"/>
</dbReference>
<dbReference type="AlphaFoldDB" id="A0A1M6R1X1"/>
<dbReference type="InterPro" id="IPR023404">
    <property type="entry name" value="rSAM_horseshoe"/>
</dbReference>
<sequence>MKILLTTLNSKFIHSSLAIRYLKKYCESDFENLYIEEYTINNDLDYILAEIYKKHYDIVCFSCYIWNISETLEIAKNLKKINKDIKIILGGPEVSYDSHEVLEHNSYIDFIVYGEGEVTFKELLNLLVKGRGNLCEIKGLAYRNNGRICVNEERPLIKNLDDIPFPYDDLKGLENRIIYYESSRGCPFNCQYCLSSTIRGVRFFSIDRVKKDLKFFVDANVKQVKFVDRTFNANKKHCMEIMKYLNEIDNGKINFHFEITASLLDNEILDFLKNVRKGLFQFEIGVQSTNHKTIKEIKRTVNFNKLKIACERLKSFGNIHLHLDLIAGLPYENYKSFLNSFDEVYNLKPDKLQLGFLKLLKGSGIRLNREKYGYIYKDRPPYEVLQNDFINYSEILNLKMIEEMVEIYYNSHDFEFSINFIVNNYFKRPSLFFESLAKYWENNGYHHISHKKEKLYEILLDFYKNNNFDKEEFFREILKFDYIRNKRGGNLLEIFDKVEIDDFKNRCHEFLQNKQNIEKYLPKYKGMTAKKIIKKVHFEPFKYDIFKLQGEKNLIEKSITVFLFDYDVENKDFGKSKYYKVNI</sequence>
<evidence type="ECO:0000259" key="7">
    <source>
        <dbReference type="PROSITE" id="PS51918"/>
    </source>
</evidence>
<dbReference type="GO" id="GO:0051539">
    <property type="term" value="F:4 iron, 4 sulfur cluster binding"/>
    <property type="evidence" value="ECO:0007669"/>
    <property type="project" value="UniProtKB-KW"/>
</dbReference>
<dbReference type="InterPro" id="IPR007197">
    <property type="entry name" value="rSAM"/>
</dbReference>
<dbReference type="EMBL" id="FRAJ01000013">
    <property type="protein sequence ID" value="SHK26501.1"/>
    <property type="molecule type" value="Genomic_DNA"/>
</dbReference>
<evidence type="ECO:0000256" key="3">
    <source>
        <dbReference type="ARBA" id="ARBA00022723"/>
    </source>
</evidence>